<evidence type="ECO:0000313" key="2">
    <source>
        <dbReference type="Proteomes" id="UP001054252"/>
    </source>
</evidence>
<evidence type="ECO:0000313" key="1">
    <source>
        <dbReference type="EMBL" id="GKV45065.1"/>
    </source>
</evidence>
<dbReference type="Proteomes" id="UP001054252">
    <property type="component" value="Unassembled WGS sequence"/>
</dbReference>
<reference evidence="1 2" key="1">
    <citation type="journal article" date="2021" name="Commun. Biol.">
        <title>The genome of Shorea leprosula (Dipterocarpaceae) highlights the ecological relevance of drought in aseasonal tropical rainforests.</title>
        <authorList>
            <person name="Ng K.K.S."/>
            <person name="Kobayashi M.J."/>
            <person name="Fawcett J.A."/>
            <person name="Hatakeyama M."/>
            <person name="Paape T."/>
            <person name="Ng C.H."/>
            <person name="Ang C.C."/>
            <person name="Tnah L.H."/>
            <person name="Lee C.T."/>
            <person name="Nishiyama T."/>
            <person name="Sese J."/>
            <person name="O'Brien M.J."/>
            <person name="Copetti D."/>
            <person name="Mohd Noor M.I."/>
            <person name="Ong R.C."/>
            <person name="Putra M."/>
            <person name="Sireger I.Z."/>
            <person name="Indrioko S."/>
            <person name="Kosugi Y."/>
            <person name="Izuno A."/>
            <person name="Isagi Y."/>
            <person name="Lee S.L."/>
            <person name="Shimizu K.K."/>
        </authorList>
    </citation>
    <scope>NUCLEOTIDE SEQUENCE [LARGE SCALE GENOMIC DNA]</scope>
    <source>
        <strain evidence="1">214</strain>
    </source>
</reference>
<sequence>MWQQIWGVVNAANLGLANVAANLGLVKVAAGVGVVKVAAGVGVTRVATGVGVTKVAAGITRVEQLTTPVHLKACCNEMSYVLYVPKK</sequence>
<name>A0AAV5M5K9_9ROSI</name>
<gene>
    <name evidence="1" type="ORF">SLEP1_g52190</name>
</gene>
<dbReference type="EMBL" id="BPVZ01000189">
    <property type="protein sequence ID" value="GKV45065.1"/>
    <property type="molecule type" value="Genomic_DNA"/>
</dbReference>
<organism evidence="1 2">
    <name type="scientific">Rubroshorea leprosula</name>
    <dbReference type="NCBI Taxonomy" id="152421"/>
    <lineage>
        <taxon>Eukaryota</taxon>
        <taxon>Viridiplantae</taxon>
        <taxon>Streptophyta</taxon>
        <taxon>Embryophyta</taxon>
        <taxon>Tracheophyta</taxon>
        <taxon>Spermatophyta</taxon>
        <taxon>Magnoliopsida</taxon>
        <taxon>eudicotyledons</taxon>
        <taxon>Gunneridae</taxon>
        <taxon>Pentapetalae</taxon>
        <taxon>rosids</taxon>
        <taxon>malvids</taxon>
        <taxon>Malvales</taxon>
        <taxon>Dipterocarpaceae</taxon>
        <taxon>Rubroshorea</taxon>
    </lineage>
</organism>
<protein>
    <submittedName>
        <fullName evidence="1">Uncharacterized protein</fullName>
    </submittedName>
</protein>
<accession>A0AAV5M5K9</accession>
<comment type="caution">
    <text evidence="1">The sequence shown here is derived from an EMBL/GenBank/DDBJ whole genome shotgun (WGS) entry which is preliminary data.</text>
</comment>
<keyword evidence="2" id="KW-1185">Reference proteome</keyword>
<dbReference type="AlphaFoldDB" id="A0AAV5M5K9"/>
<proteinExistence type="predicted"/>